<dbReference type="PANTHER" id="PTHR21666:SF263">
    <property type="entry name" value="MUREIN HYDROLASE ACTIVATOR NLPD"/>
    <property type="match status" value="1"/>
</dbReference>
<feature type="chain" id="PRO_5046791745" evidence="2">
    <location>
        <begin position="25"/>
        <end position="371"/>
    </location>
</feature>
<comment type="similarity">
    <text evidence="1">Belongs to the E.coli NlpD/Haemophilus LppB family.</text>
</comment>
<dbReference type="CDD" id="cd00118">
    <property type="entry name" value="LysM"/>
    <property type="match status" value="2"/>
</dbReference>
<feature type="domain" description="LysM" evidence="3">
    <location>
        <begin position="131"/>
        <end position="175"/>
    </location>
</feature>
<dbReference type="EMBL" id="JBHSDH010000013">
    <property type="protein sequence ID" value="MFC4291633.1"/>
    <property type="molecule type" value="Genomic_DNA"/>
</dbReference>
<evidence type="ECO:0000256" key="2">
    <source>
        <dbReference type="SAM" id="SignalP"/>
    </source>
</evidence>
<dbReference type="InterPro" id="IPR016047">
    <property type="entry name" value="M23ase_b-sheet_dom"/>
</dbReference>
<proteinExistence type="inferred from homology"/>
<dbReference type="Pfam" id="PF01551">
    <property type="entry name" value="Peptidase_M23"/>
    <property type="match status" value="1"/>
</dbReference>
<keyword evidence="2" id="KW-0732">Signal</keyword>
<dbReference type="PROSITE" id="PS51782">
    <property type="entry name" value="LYSM"/>
    <property type="match status" value="2"/>
</dbReference>
<dbReference type="CDD" id="cd12797">
    <property type="entry name" value="M23_peptidase"/>
    <property type="match status" value="1"/>
</dbReference>
<sequence>MSGHHNRTLVATISLSAAAMAVSACIPQGSGDYRINGTASSGAADIRPTESAPQLVPENEVINTTPSWSPAIVERNSRQVDGGSYMVQPGDTLSKIVSETGASLADIAAENGLSPPYILRVGQRLTIPTGLYHSVNAGETGIAIARAYGVAWSDIVAVNGLEAPYILGVGQRLKLPAGASGGGEGSYAVNNGDLSPEQRAARFSLNIDDVVTGSEPAFAQTNAGLPSNPIVRTNFAAAVDRPAAFGGRFAWPLSGATISSFGSKGGGKVNDGINIAAELGTAVGASGDGVVVYSGNEIGVFGGLVLVDHGGGWVTAYGHLGELTVARGDKVKAGQKLGSVGETGYVDRPQLHFEIRRDRKPVDPVTMLPAR</sequence>
<dbReference type="SUPFAM" id="SSF51261">
    <property type="entry name" value="Duplicated hybrid motif"/>
    <property type="match status" value="1"/>
</dbReference>
<dbReference type="SMART" id="SM00257">
    <property type="entry name" value="LysM"/>
    <property type="match status" value="2"/>
</dbReference>
<dbReference type="InterPro" id="IPR050570">
    <property type="entry name" value="Cell_wall_metabolism_enzyme"/>
</dbReference>
<reference evidence="5" key="1">
    <citation type="journal article" date="2019" name="Int. J. Syst. Evol. Microbiol.">
        <title>The Global Catalogue of Microorganisms (GCM) 10K type strain sequencing project: providing services to taxonomists for standard genome sequencing and annotation.</title>
        <authorList>
            <consortium name="The Broad Institute Genomics Platform"/>
            <consortium name="The Broad Institute Genome Sequencing Center for Infectious Disease"/>
            <person name="Wu L."/>
            <person name="Ma J."/>
        </authorList>
    </citation>
    <scope>NUCLEOTIDE SEQUENCE [LARGE SCALE GENOMIC DNA]</scope>
    <source>
        <strain evidence="5">CECT 8531</strain>
    </source>
</reference>
<evidence type="ECO:0000259" key="3">
    <source>
        <dbReference type="PROSITE" id="PS51782"/>
    </source>
</evidence>
<protein>
    <submittedName>
        <fullName evidence="4">Peptidoglycan DD-metalloendopeptidase family protein</fullName>
    </submittedName>
</protein>
<dbReference type="InterPro" id="IPR036779">
    <property type="entry name" value="LysM_dom_sf"/>
</dbReference>
<organism evidence="4 5">
    <name type="scientific">Sphingorhabdus arenilitoris</name>
    <dbReference type="NCBI Taxonomy" id="1490041"/>
    <lineage>
        <taxon>Bacteria</taxon>
        <taxon>Pseudomonadati</taxon>
        <taxon>Pseudomonadota</taxon>
        <taxon>Alphaproteobacteria</taxon>
        <taxon>Sphingomonadales</taxon>
        <taxon>Sphingomonadaceae</taxon>
        <taxon>Sphingorhabdus</taxon>
    </lineage>
</organism>
<dbReference type="InterPro" id="IPR018392">
    <property type="entry name" value="LysM"/>
</dbReference>
<dbReference type="Pfam" id="PF01476">
    <property type="entry name" value="LysM"/>
    <property type="match status" value="2"/>
</dbReference>
<feature type="signal peptide" evidence="2">
    <location>
        <begin position="1"/>
        <end position="24"/>
    </location>
</feature>
<evidence type="ECO:0000256" key="1">
    <source>
        <dbReference type="ARBA" id="ARBA00038420"/>
    </source>
</evidence>
<evidence type="ECO:0000313" key="4">
    <source>
        <dbReference type="EMBL" id="MFC4291633.1"/>
    </source>
</evidence>
<dbReference type="Proteomes" id="UP001595887">
    <property type="component" value="Unassembled WGS sequence"/>
</dbReference>
<dbReference type="InterPro" id="IPR011055">
    <property type="entry name" value="Dup_hybrid_motif"/>
</dbReference>
<dbReference type="RefSeq" id="WP_381421672.1">
    <property type="nucleotide sequence ID" value="NZ_JBHSDH010000013.1"/>
</dbReference>
<accession>A0ABV8RE00</accession>
<name>A0ABV8RE00_9SPHN</name>
<keyword evidence="5" id="KW-1185">Reference proteome</keyword>
<evidence type="ECO:0000313" key="5">
    <source>
        <dbReference type="Proteomes" id="UP001595887"/>
    </source>
</evidence>
<dbReference type="Gene3D" id="2.70.70.10">
    <property type="entry name" value="Glucose Permease (Domain IIA)"/>
    <property type="match status" value="1"/>
</dbReference>
<dbReference type="PANTHER" id="PTHR21666">
    <property type="entry name" value="PEPTIDASE-RELATED"/>
    <property type="match status" value="1"/>
</dbReference>
<feature type="domain" description="LysM" evidence="3">
    <location>
        <begin position="83"/>
        <end position="127"/>
    </location>
</feature>
<dbReference type="Gene3D" id="3.10.350.10">
    <property type="entry name" value="LysM domain"/>
    <property type="match status" value="2"/>
</dbReference>
<comment type="caution">
    <text evidence="4">The sequence shown here is derived from an EMBL/GenBank/DDBJ whole genome shotgun (WGS) entry which is preliminary data.</text>
</comment>
<dbReference type="PROSITE" id="PS51257">
    <property type="entry name" value="PROKAR_LIPOPROTEIN"/>
    <property type="match status" value="1"/>
</dbReference>
<gene>
    <name evidence="4" type="ORF">ACFOWX_04305</name>
</gene>
<dbReference type="SUPFAM" id="SSF54106">
    <property type="entry name" value="LysM domain"/>
    <property type="match status" value="2"/>
</dbReference>